<evidence type="ECO:0000256" key="8">
    <source>
        <dbReference type="ARBA" id="ARBA00023187"/>
    </source>
</evidence>
<evidence type="ECO:0000256" key="3">
    <source>
        <dbReference type="ARBA" id="ARBA00004463"/>
    </source>
</evidence>
<comment type="subcellular location">
    <subcellularLocation>
        <location evidence="1">Cytoplasm</location>
        <location evidence="1">Myofibril</location>
        <location evidence="1">Sarcomere</location>
        <location evidence="1">Z line</location>
    </subcellularLocation>
    <subcellularLocation>
        <location evidence="3">Cytoplasmic granule</location>
    </subcellularLocation>
    <subcellularLocation>
        <location evidence="2">Nucleus</location>
        <location evidence="2">Cajal body</location>
    </subcellularLocation>
    <subcellularLocation>
        <location evidence="10">Nucleus</location>
        <location evidence="10">Gem</location>
    </subcellularLocation>
    <subcellularLocation>
        <location evidence="4">Perikaryon</location>
    </subcellularLocation>
</comment>
<feature type="non-terminal residue" evidence="13">
    <location>
        <position position="1"/>
    </location>
</feature>
<feature type="domain" description="Tudor" evidence="12">
    <location>
        <begin position="67"/>
        <end position="127"/>
    </location>
</feature>
<dbReference type="Gene3D" id="2.30.30.140">
    <property type="match status" value="1"/>
</dbReference>
<keyword evidence="9" id="KW-0539">Nucleus</keyword>
<dbReference type="FunFam" id="2.30.30.140:FF:000038">
    <property type="entry name" value="Survival of motor neuron-related-splicing factor 30"/>
    <property type="match status" value="1"/>
</dbReference>
<dbReference type="AlphaFoldDB" id="A0A8J7NZ05"/>
<keyword evidence="6" id="KW-0963">Cytoplasm</keyword>
<dbReference type="Pfam" id="PF06003">
    <property type="entry name" value="SMN_Tudor"/>
    <property type="match status" value="1"/>
</dbReference>
<sequence length="395" mass="44031">QSDDSDIWDDTALIKAYDKAVASFKNALKSEDNTELPKKGKSPAGKKRKSNKKSKSRKKNNAIPDKEWKIGDSCSAIWSEDGIAYPATIKSVDHEKGTCIVVYTDYGNEEEQSLLDLQSQNSEEEVEMGNAAQSHLQIVFRVSDIALKWFTSCLTDHQYVISLGGFSFVVELIILGSNYSAFVVPTWLLRSHGLNDHFHYDDTQIYVHTKPNTEVAVSALFNCIPDIKTWLTQKCLHLNYVIKTSLFHHRNILSLPVAEKLVNTFVFSQVDYCPENDPEFSTDDSDRSSTPHLPSQAKPKARSPAGPPLWNRGFPPPPPPMPGFGLAEPRIDGPAPAFPGWPPLIPGGPPLIPPPPPLGPDFTEDYEALGSMLIAWYMSGYHTGYYLVRTTKRQQ</sequence>
<dbReference type="GO" id="GO:0008380">
    <property type="term" value="P:RNA splicing"/>
    <property type="evidence" value="ECO:0007669"/>
    <property type="project" value="UniProtKB-KW"/>
</dbReference>
<evidence type="ECO:0000256" key="5">
    <source>
        <dbReference type="ARBA" id="ARBA00005371"/>
    </source>
</evidence>
<dbReference type="SUPFAM" id="SSF63748">
    <property type="entry name" value="Tudor/PWWP/MBT"/>
    <property type="match status" value="1"/>
</dbReference>
<feature type="compositionally biased region" description="Basic residues" evidence="11">
    <location>
        <begin position="39"/>
        <end position="60"/>
    </location>
</feature>
<name>A0A8J7NZ05_ATRSP</name>
<dbReference type="InterPro" id="IPR047313">
    <property type="entry name" value="SMN_C"/>
</dbReference>
<dbReference type="Gene3D" id="3.40.190.10">
    <property type="entry name" value="Periplasmic binding protein-like II"/>
    <property type="match status" value="1"/>
</dbReference>
<dbReference type="Pfam" id="PF20636">
    <property type="entry name" value="SMN_G2-BD"/>
    <property type="match status" value="1"/>
</dbReference>
<organism evidence="13 14">
    <name type="scientific">Atractosteus spatula</name>
    <name type="common">Alligator gar</name>
    <name type="synonym">Lepisosteus spatula</name>
    <dbReference type="NCBI Taxonomy" id="7917"/>
    <lineage>
        <taxon>Eukaryota</taxon>
        <taxon>Metazoa</taxon>
        <taxon>Chordata</taxon>
        <taxon>Craniata</taxon>
        <taxon>Vertebrata</taxon>
        <taxon>Euteleostomi</taxon>
        <taxon>Actinopterygii</taxon>
        <taxon>Neopterygii</taxon>
        <taxon>Holostei</taxon>
        <taxon>Semionotiformes</taxon>
        <taxon>Lepisosteidae</taxon>
        <taxon>Atractosteus</taxon>
    </lineage>
</organism>
<evidence type="ECO:0000313" key="13">
    <source>
        <dbReference type="EMBL" id="MBN3320938.1"/>
    </source>
</evidence>
<evidence type="ECO:0000256" key="10">
    <source>
        <dbReference type="ARBA" id="ARBA00034695"/>
    </source>
</evidence>
<evidence type="ECO:0000256" key="2">
    <source>
        <dbReference type="ARBA" id="ARBA00004408"/>
    </source>
</evidence>
<dbReference type="GO" id="GO:0003723">
    <property type="term" value="F:RNA binding"/>
    <property type="evidence" value="ECO:0007669"/>
    <property type="project" value="InterPro"/>
</dbReference>
<evidence type="ECO:0000256" key="11">
    <source>
        <dbReference type="SAM" id="MobiDB-lite"/>
    </source>
</evidence>
<protein>
    <submittedName>
        <fullName evidence="13">SMN1 protein</fullName>
    </submittedName>
</protein>
<gene>
    <name evidence="13" type="primary">Smn1_0</name>
    <name evidence="13" type="ORF">GTO95_0015049</name>
</gene>
<accession>A0A8J7NZ05</accession>
<comment type="similarity">
    <text evidence="5">Belongs to the SMN family.</text>
</comment>
<dbReference type="PANTHER" id="PTHR39267:SF1">
    <property type="entry name" value="SURVIVAL MOTOR NEURON PROTEIN"/>
    <property type="match status" value="1"/>
</dbReference>
<keyword evidence="7" id="KW-0507">mRNA processing</keyword>
<dbReference type="GO" id="GO:0030018">
    <property type="term" value="C:Z disc"/>
    <property type="evidence" value="ECO:0007669"/>
    <property type="project" value="UniProtKB-SubCell"/>
</dbReference>
<reference evidence="13" key="1">
    <citation type="journal article" date="2021" name="Cell">
        <title>Tracing the genetic footprints of vertebrate landing in non-teleost ray-finned fishes.</title>
        <authorList>
            <person name="Bi X."/>
            <person name="Wang K."/>
            <person name="Yang L."/>
            <person name="Pan H."/>
            <person name="Jiang H."/>
            <person name="Wei Q."/>
            <person name="Fang M."/>
            <person name="Yu H."/>
            <person name="Zhu C."/>
            <person name="Cai Y."/>
            <person name="He Y."/>
            <person name="Gan X."/>
            <person name="Zeng H."/>
            <person name="Yu D."/>
            <person name="Zhu Y."/>
            <person name="Jiang H."/>
            <person name="Qiu Q."/>
            <person name="Yang H."/>
            <person name="Zhang Y.E."/>
            <person name="Wang W."/>
            <person name="Zhu M."/>
            <person name="He S."/>
            <person name="Zhang G."/>
        </authorList>
    </citation>
    <scope>NUCLEOTIDE SEQUENCE</scope>
    <source>
        <strain evidence="13">Allg_001</strain>
    </source>
</reference>
<dbReference type="GO" id="GO:0015030">
    <property type="term" value="C:Cajal body"/>
    <property type="evidence" value="ECO:0007669"/>
    <property type="project" value="UniProtKB-SubCell"/>
</dbReference>
<keyword evidence="8" id="KW-0508">mRNA splicing</keyword>
<feature type="region of interest" description="Disordered" evidence="11">
    <location>
        <begin position="28"/>
        <end position="62"/>
    </location>
</feature>
<dbReference type="InterPro" id="IPR049481">
    <property type="entry name" value="SMN_G2-BD"/>
</dbReference>
<dbReference type="GO" id="GO:0097504">
    <property type="term" value="C:Gemini of Cajal bodies"/>
    <property type="evidence" value="ECO:0007669"/>
    <property type="project" value="UniProtKB-SubCell"/>
</dbReference>
<keyword evidence="14" id="KW-1185">Reference proteome</keyword>
<dbReference type="EMBL" id="JAAWVO010053019">
    <property type="protein sequence ID" value="MBN3320938.1"/>
    <property type="molecule type" value="Genomic_DNA"/>
</dbReference>
<evidence type="ECO:0000256" key="9">
    <source>
        <dbReference type="ARBA" id="ARBA00023242"/>
    </source>
</evidence>
<dbReference type="InterPro" id="IPR047298">
    <property type="entry name" value="Tudor_SMN_eumet"/>
</dbReference>
<dbReference type="InterPro" id="IPR010304">
    <property type="entry name" value="SMN_Tudor"/>
</dbReference>
<dbReference type="CDD" id="cd22852">
    <property type="entry name" value="SMN_C"/>
    <property type="match status" value="1"/>
</dbReference>
<dbReference type="GO" id="GO:0043204">
    <property type="term" value="C:perikaryon"/>
    <property type="evidence" value="ECO:0007669"/>
    <property type="project" value="UniProtKB-SubCell"/>
</dbReference>
<dbReference type="Proteomes" id="UP000736164">
    <property type="component" value="Unassembled WGS sequence"/>
</dbReference>
<dbReference type="PANTHER" id="PTHR39267">
    <property type="entry name" value="SURVIVAL MOTOR NEURON-LIKE PROTEIN 1"/>
    <property type="match status" value="1"/>
</dbReference>
<dbReference type="GO" id="GO:0006397">
    <property type="term" value="P:mRNA processing"/>
    <property type="evidence" value="ECO:0007669"/>
    <property type="project" value="UniProtKB-KW"/>
</dbReference>
<dbReference type="Pfam" id="PF20635">
    <property type="entry name" value="SMN_YG-box"/>
    <property type="match status" value="1"/>
</dbReference>
<feature type="region of interest" description="Disordered" evidence="11">
    <location>
        <begin position="277"/>
        <end position="329"/>
    </location>
</feature>
<proteinExistence type="inferred from homology"/>
<dbReference type="PROSITE" id="PS50304">
    <property type="entry name" value="TUDOR"/>
    <property type="match status" value="1"/>
</dbReference>
<dbReference type="CDD" id="cd20398">
    <property type="entry name" value="Tudor_SMN"/>
    <property type="match status" value="1"/>
</dbReference>
<dbReference type="InterPro" id="IPR002999">
    <property type="entry name" value="Tudor"/>
</dbReference>
<evidence type="ECO:0000256" key="1">
    <source>
        <dbReference type="ARBA" id="ARBA00004216"/>
    </source>
</evidence>
<evidence type="ECO:0000259" key="12">
    <source>
        <dbReference type="PROSITE" id="PS50304"/>
    </source>
</evidence>
<dbReference type="CDD" id="cd22851">
    <property type="entry name" value="SMN_N"/>
    <property type="match status" value="1"/>
</dbReference>
<evidence type="ECO:0000256" key="4">
    <source>
        <dbReference type="ARBA" id="ARBA00004484"/>
    </source>
</evidence>
<dbReference type="InterPro" id="IPR040424">
    <property type="entry name" value="Smn1"/>
</dbReference>
<dbReference type="SMART" id="SM00333">
    <property type="entry name" value="TUDOR"/>
    <property type="match status" value="1"/>
</dbReference>
<evidence type="ECO:0000256" key="7">
    <source>
        <dbReference type="ARBA" id="ARBA00022664"/>
    </source>
</evidence>
<feature type="non-terminal residue" evidence="13">
    <location>
        <position position="395"/>
    </location>
</feature>
<evidence type="ECO:0000256" key="6">
    <source>
        <dbReference type="ARBA" id="ARBA00022490"/>
    </source>
</evidence>
<evidence type="ECO:0000313" key="14">
    <source>
        <dbReference type="Proteomes" id="UP000736164"/>
    </source>
</evidence>
<feature type="compositionally biased region" description="Basic and acidic residues" evidence="11">
    <location>
        <begin position="28"/>
        <end position="38"/>
    </location>
</feature>
<comment type="caution">
    <text evidence="13">The sequence shown here is derived from an EMBL/GenBank/DDBJ whole genome shotgun (WGS) entry which is preliminary data.</text>
</comment>